<gene>
    <name evidence="2" type="primary">LOC115891364</name>
</gene>
<dbReference type="InParanoid" id="A0A6J2YWV2"/>
<name>A0A6J2YWV2_SITOR</name>
<dbReference type="AlphaFoldDB" id="A0A6J2YWV2"/>
<proteinExistence type="predicted"/>
<dbReference type="GeneID" id="115891364"/>
<protein>
    <submittedName>
        <fullName evidence="2">Uncharacterized protein LOC115891364</fullName>
    </submittedName>
</protein>
<reference evidence="2" key="1">
    <citation type="submission" date="2025-08" db="UniProtKB">
        <authorList>
            <consortium name="RefSeq"/>
        </authorList>
    </citation>
    <scope>IDENTIFICATION</scope>
    <source>
        <tissue evidence="2">Gonads</tissue>
    </source>
</reference>
<evidence type="ECO:0000313" key="1">
    <source>
        <dbReference type="Proteomes" id="UP000504635"/>
    </source>
</evidence>
<organism evidence="1 2">
    <name type="scientific">Sitophilus oryzae</name>
    <name type="common">Rice weevil</name>
    <name type="synonym">Curculio oryzae</name>
    <dbReference type="NCBI Taxonomy" id="7048"/>
    <lineage>
        <taxon>Eukaryota</taxon>
        <taxon>Metazoa</taxon>
        <taxon>Ecdysozoa</taxon>
        <taxon>Arthropoda</taxon>
        <taxon>Hexapoda</taxon>
        <taxon>Insecta</taxon>
        <taxon>Pterygota</taxon>
        <taxon>Neoptera</taxon>
        <taxon>Endopterygota</taxon>
        <taxon>Coleoptera</taxon>
        <taxon>Polyphaga</taxon>
        <taxon>Cucujiformia</taxon>
        <taxon>Curculionidae</taxon>
        <taxon>Dryophthorinae</taxon>
        <taxon>Sitophilus</taxon>
    </lineage>
</organism>
<dbReference type="Proteomes" id="UP000504635">
    <property type="component" value="Unplaced"/>
</dbReference>
<keyword evidence="1" id="KW-1185">Reference proteome</keyword>
<evidence type="ECO:0000313" key="2">
    <source>
        <dbReference type="RefSeq" id="XP_030767676.1"/>
    </source>
</evidence>
<dbReference type="InterPro" id="IPR016024">
    <property type="entry name" value="ARM-type_fold"/>
</dbReference>
<dbReference type="Gene3D" id="1.25.10.10">
    <property type="entry name" value="Leucine-rich Repeat Variant"/>
    <property type="match status" value="1"/>
</dbReference>
<sequence>MHTGDRGNRTAEYTKAQDMYGKDRSNLADILLSGKGMYEAPDVPSLEDVEKLYGEVFEDDEPVSIEKRGASTFYPISFAELSGTPAPVRPSEYFSHRGYSEGCGPVGARCGKTCRASSVTAVKGKSVREEKNVNRPGWRAPKRVHSLMVTANEQSKPLIAIFYPKLNEADKAVLRHNFKIFIQEDSPMVRRGAALAFEDFISVVEDEFVRHEFVPMFCDIALDPMEAIKCISIDIAIALAKRLGESPLNESIFKTIEAASGKYLVNI</sequence>
<accession>A0A6J2YWV2</accession>
<dbReference type="OrthoDB" id="6777369at2759"/>
<dbReference type="KEGG" id="soy:115891364"/>
<dbReference type="InterPro" id="IPR011989">
    <property type="entry name" value="ARM-like"/>
</dbReference>
<dbReference type="RefSeq" id="XP_030767676.1">
    <property type="nucleotide sequence ID" value="XM_030911816.1"/>
</dbReference>
<dbReference type="SUPFAM" id="SSF48371">
    <property type="entry name" value="ARM repeat"/>
    <property type="match status" value="1"/>
</dbReference>